<feature type="region of interest" description="Disordered" evidence="1">
    <location>
        <begin position="184"/>
        <end position="208"/>
    </location>
</feature>
<reference evidence="3" key="1">
    <citation type="journal article" date="2019" name="Int. J. Syst. Evol. Microbiol.">
        <title>The Global Catalogue of Microorganisms (GCM) 10K type strain sequencing project: providing services to taxonomists for standard genome sequencing and annotation.</title>
        <authorList>
            <consortium name="The Broad Institute Genomics Platform"/>
            <consortium name="The Broad Institute Genome Sequencing Center for Infectious Disease"/>
            <person name="Wu L."/>
            <person name="Ma J."/>
        </authorList>
    </citation>
    <scope>NUCLEOTIDE SEQUENCE [LARGE SCALE GENOMIC DNA]</scope>
    <source>
        <strain evidence="3">JCM 4737</strain>
    </source>
</reference>
<sequence length="208" mass="22089">MTTQLNLRGPFDATCPPAAQHDERQTFHHQAHVRLWVAGRMAAANLVGSVTSGAAATTGAVASPLEGRTATPQMRPEDELVFVPVSHSGGTTTGSDLSTAAAVSRLHDESGLTWDQLGRLLGVSRRAVHMWAAGKRMNSKNTELLGKLLRLVDSAPTTGPEQCRLWLFTPGGDGTTPIERFLDDHRRPGPPLSGSGYTPAGLLGISHE</sequence>
<evidence type="ECO:0000256" key="1">
    <source>
        <dbReference type="SAM" id="MobiDB-lite"/>
    </source>
</evidence>
<dbReference type="Proteomes" id="UP000599437">
    <property type="component" value="Unassembled WGS sequence"/>
</dbReference>
<proteinExistence type="predicted"/>
<keyword evidence="3" id="KW-1185">Reference proteome</keyword>
<gene>
    <name evidence="2" type="ORF">GCM10010346_63420</name>
</gene>
<evidence type="ECO:0000313" key="3">
    <source>
        <dbReference type="Proteomes" id="UP000599437"/>
    </source>
</evidence>
<comment type="caution">
    <text evidence="2">The sequence shown here is derived from an EMBL/GenBank/DDBJ whole genome shotgun (WGS) entry which is preliminary data.</text>
</comment>
<protein>
    <recommendedName>
        <fullName evidence="4">HTH cro/C1-type domain-containing protein</fullName>
    </recommendedName>
</protein>
<dbReference type="InterPro" id="IPR010982">
    <property type="entry name" value="Lambda_DNA-bd_dom_sf"/>
</dbReference>
<evidence type="ECO:0008006" key="4">
    <source>
        <dbReference type="Google" id="ProtNLM"/>
    </source>
</evidence>
<accession>A0ABQ3EA98</accession>
<name>A0ABQ3EA98_9ACTN</name>
<dbReference type="EMBL" id="BMVO01000040">
    <property type="protein sequence ID" value="GHB31348.1"/>
    <property type="molecule type" value="Genomic_DNA"/>
</dbReference>
<dbReference type="Gene3D" id="1.10.260.40">
    <property type="entry name" value="lambda repressor-like DNA-binding domains"/>
    <property type="match status" value="1"/>
</dbReference>
<organism evidence="2 3">
    <name type="scientific">Streptomyces chryseus</name>
    <dbReference type="NCBI Taxonomy" id="68186"/>
    <lineage>
        <taxon>Bacteria</taxon>
        <taxon>Bacillati</taxon>
        <taxon>Actinomycetota</taxon>
        <taxon>Actinomycetes</taxon>
        <taxon>Kitasatosporales</taxon>
        <taxon>Streptomycetaceae</taxon>
        <taxon>Streptomyces</taxon>
    </lineage>
</organism>
<evidence type="ECO:0000313" key="2">
    <source>
        <dbReference type="EMBL" id="GHB31348.1"/>
    </source>
</evidence>